<gene>
    <name evidence="14" type="ORF">QBC42DRAFT_252868</name>
</gene>
<dbReference type="AlphaFoldDB" id="A0AAV9HJJ3"/>
<dbReference type="GO" id="GO:0020037">
    <property type="term" value="F:heme binding"/>
    <property type="evidence" value="ECO:0007669"/>
    <property type="project" value="InterPro"/>
</dbReference>
<keyword evidence="11" id="KW-0472">Membrane</keyword>
<dbReference type="Proteomes" id="UP001321749">
    <property type="component" value="Unassembled WGS sequence"/>
</dbReference>
<dbReference type="PANTHER" id="PTHR46206">
    <property type="entry name" value="CYTOCHROME P450"/>
    <property type="match status" value="1"/>
</dbReference>
<accession>A0AAV9HJJ3</accession>
<evidence type="ECO:0000313" key="14">
    <source>
        <dbReference type="EMBL" id="KAK4460991.1"/>
    </source>
</evidence>
<evidence type="ECO:0000256" key="12">
    <source>
        <dbReference type="PIRSR" id="PIRSR602403-1"/>
    </source>
</evidence>
<protein>
    <submittedName>
        <fullName evidence="14">Cytochrome P450</fullName>
    </submittedName>
</protein>
<dbReference type="GO" id="GO:0004497">
    <property type="term" value="F:monooxygenase activity"/>
    <property type="evidence" value="ECO:0007669"/>
    <property type="project" value="UniProtKB-KW"/>
</dbReference>
<dbReference type="InterPro" id="IPR002403">
    <property type="entry name" value="Cyt_P450_E_grp-IV"/>
</dbReference>
<evidence type="ECO:0000256" key="1">
    <source>
        <dbReference type="ARBA" id="ARBA00001971"/>
    </source>
</evidence>
<evidence type="ECO:0000256" key="8">
    <source>
        <dbReference type="ARBA" id="ARBA00023002"/>
    </source>
</evidence>
<keyword evidence="13" id="KW-0732">Signal</keyword>
<keyword evidence="5" id="KW-0812">Transmembrane</keyword>
<keyword evidence="15" id="KW-1185">Reference proteome</keyword>
<dbReference type="GO" id="GO:0005506">
    <property type="term" value="F:iron ion binding"/>
    <property type="evidence" value="ECO:0007669"/>
    <property type="project" value="InterPro"/>
</dbReference>
<comment type="cofactor">
    <cofactor evidence="1 12">
        <name>heme</name>
        <dbReference type="ChEBI" id="CHEBI:30413"/>
    </cofactor>
</comment>
<evidence type="ECO:0000256" key="5">
    <source>
        <dbReference type="ARBA" id="ARBA00022692"/>
    </source>
</evidence>
<dbReference type="PRINTS" id="PR00465">
    <property type="entry name" value="EP450IV"/>
</dbReference>
<keyword evidence="10" id="KW-0503">Monooxygenase</keyword>
<evidence type="ECO:0000256" key="2">
    <source>
        <dbReference type="ARBA" id="ARBA00004370"/>
    </source>
</evidence>
<comment type="subcellular location">
    <subcellularLocation>
        <location evidence="2">Membrane</location>
    </subcellularLocation>
</comment>
<comment type="caution">
    <text evidence="14">The sequence shown here is derived from an EMBL/GenBank/DDBJ whole genome shotgun (WGS) entry which is preliminary data.</text>
</comment>
<keyword evidence="8" id="KW-0560">Oxidoreductase</keyword>
<proteinExistence type="inferred from homology"/>
<dbReference type="GO" id="GO:0016020">
    <property type="term" value="C:membrane"/>
    <property type="evidence" value="ECO:0007669"/>
    <property type="project" value="UniProtKB-SubCell"/>
</dbReference>
<comment type="similarity">
    <text evidence="3">Belongs to the cytochrome P450 family.</text>
</comment>
<dbReference type="PANTHER" id="PTHR46206:SF5">
    <property type="entry name" value="P450, PUTATIVE (EUROFUNG)-RELATED"/>
    <property type="match status" value="1"/>
</dbReference>
<reference evidence="14" key="1">
    <citation type="journal article" date="2023" name="Mol. Phylogenet. Evol.">
        <title>Genome-scale phylogeny and comparative genomics of the fungal order Sordariales.</title>
        <authorList>
            <person name="Hensen N."/>
            <person name="Bonometti L."/>
            <person name="Westerberg I."/>
            <person name="Brannstrom I.O."/>
            <person name="Guillou S."/>
            <person name="Cros-Aarteil S."/>
            <person name="Calhoun S."/>
            <person name="Haridas S."/>
            <person name="Kuo A."/>
            <person name="Mondo S."/>
            <person name="Pangilinan J."/>
            <person name="Riley R."/>
            <person name="LaButti K."/>
            <person name="Andreopoulos B."/>
            <person name="Lipzen A."/>
            <person name="Chen C."/>
            <person name="Yan M."/>
            <person name="Daum C."/>
            <person name="Ng V."/>
            <person name="Clum A."/>
            <person name="Steindorff A."/>
            <person name="Ohm R.A."/>
            <person name="Martin F."/>
            <person name="Silar P."/>
            <person name="Natvig D.O."/>
            <person name="Lalanne C."/>
            <person name="Gautier V."/>
            <person name="Ament-Velasquez S.L."/>
            <person name="Kruys A."/>
            <person name="Hutchinson M.I."/>
            <person name="Powell A.J."/>
            <person name="Barry K."/>
            <person name="Miller A.N."/>
            <person name="Grigoriev I.V."/>
            <person name="Debuchy R."/>
            <person name="Gladieux P."/>
            <person name="Hiltunen Thoren M."/>
            <person name="Johannesson H."/>
        </authorList>
    </citation>
    <scope>NUCLEOTIDE SEQUENCE</scope>
    <source>
        <strain evidence="14">PSN324</strain>
    </source>
</reference>
<dbReference type="InterPro" id="IPR036396">
    <property type="entry name" value="Cyt_P450_sf"/>
</dbReference>
<evidence type="ECO:0000256" key="11">
    <source>
        <dbReference type="ARBA" id="ARBA00023136"/>
    </source>
</evidence>
<keyword evidence="4 12" id="KW-0349">Heme</keyword>
<sequence length="508" mass="56746">MAPLIAFLLPFSLLAVISAFIHRKFKALKFFTHGPSIIQNAFDKSRGQPFEVHAVDTRNVFISSPQHIKELQGASDSVLSLYASARKIIQPKYTMQDFNWLDFSKGGKQGWGFLRAVRVCLTDNLPNILPTLTTLVRAEISNVLFKHRIDNAGANQVSLHALVLRLVVVSNVAAIFGPDLAQNQVFVKAAQDYIEQTIFGGEIIRFTPSWLVPTVAAIIRRVFKAQLVVYETLLPIAEQRLPKREIAAEMGLEMPKYNDCIQWTIDSLPRGNSLTPRLLVHELMGIWFGSVHALATTITVAIHDLCLHPEYLDPIRAEIASHYSHFEHTAHGLPLLDSFVKESSRLTPAETLSTRREATGPFTFSDGTRLNQGDWAVTPLLAINKLPEYYPQPGQFNGFRFVSKEVLDSINCSHDSKNTAVLQSEAQQAKPSKLTDIDPTWLMFGIGKQSCPGRFYASAVMKVIISQIVANYDCKLVDPRATEEVMWVMRSAQVPKHGVKVVLTAMEE</sequence>
<evidence type="ECO:0000256" key="7">
    <source>
        <dbReference type="ARBA" id="ARBA00022989"/>
    </source>
</evidence>
<feature type="binding site" description="axial binding residue" evidence="12">
    <location>
        <position position="451"/>
    </location>
    <ligand>
        <name>heme</name>
        <dbReference type="ChEBI" id="CHEBI:30413"/>
    </ligand>
    <ligandPart>
        <name>Fe</name>
        <dbReference type="ChEBI" id="CHEBI:18248"/>
    </ligandPart>
</feature>
<evidence type="ECO:0000256" key="3">
    <source>
        <dbReference type="ARBA" id="ARBA00010617"/>
    </source>
</evidence>
<feature type="signal peptide" evidence="13">
    <location>
        <begin position="1"/>
        <end position="19"/>
    </location>
</feature>
<evidence type="ECO:0000256" key="10">
    <source>
        <dbReference type="ARBA" id="ARBA00023033"/>
    </source>
</evidence>
<dbReference type="SUPFAM" id="SSF48264">
    <property type="entry name" value="Cytochrome P450"/>
    <property type="match status" value="1"/>
</dbReference>
<organism evidence="14 15">
    <name type="scientific">Cladorrhinum samala</name>
    <dbReference type="NCBI Taxonomy" id="585594"/>
    <lineage>
        <taxon>Eukaryota</taxon>
        <taxon>Fungi</taxon>
        <taxon>Dikarya</taxon>
        <taxon>Ascomycota</taxon>
        <taxon>Pezizomycotina</taxon>
        <taxon>Sordariomycetes</taxon>
        <taxon>Sordariomycetidae</taxon>
        <taxon>Sordariales</taxon>
        <taxon>Podosporaceae</taxon>
        <taxon>Cladorrhinum</taxon>
    </lineage>
</organism>
<feature type="chain" id="PRO_5043731854" evidence="13">
    <location>
        <begin position="20"/>
        <end position="508"/>
    </location>
</feature>
<evidence type="ECO:0000256" key="6">
    <source>
        <dbReference type="ARBA" id="ARBA00022723"/>
    </source>
</evidence>
<dbReference type="GO" id="GO:0016705">
    <property type="term" value="F:oxidoreductase activity, acting on paired donors, with incorporation or reduction of molecular oxygen"/>
    <property type="evidence" value="ECO:0007669"/>
    <property type="project" value="InterPro"/>
</dbReference>
<keyword evidence="9 12" id="KW-0408">Iron</keyword>
<keyword evidence="6 12" id="KW-0479">Metal-binding</keyword>
<dbReference type="Pfam" id="PF00067">
    <property type="entry name" value="p450"/>
    <property type="match status" value="1"/>
</dbReference>
<evidence type="ECO:0000256" key="4">
    <source>
        <dbReference type="ARBA" id="ARBA00022617"/>
    </source>
</evidence>
<dbReference type="Gene3D" id="1.10.630.10">
    <property type="entry name" value="Cytochrome P450"/>
    <property type="match status" value="1"/>
</dbReference>
<evidence type="ECO:0000313" key="15">
    <source>
        <dbReference type="Proteomes" id="UP001321749"/>
    </source>
</evidence>
<dbReference type="EMBL" id="MU864999">
    <property type="protein sequence ID" value="KAK4460991.1"/>
    <property type="molecule type" value="Genomic_DNA"/>
</dbReference>
<dbReference type="InterPro" id="IPR001128">
    <property type="entry name" value="Cyt_P450"/>
</dbReference>
<name>A0AAV9HJJ3_9PEZI</name>
<reference evidence="14" key="2">
    <citation type="submission" date="2023-06" db="EMBL/GenBank/DDBJ databases">
        <authorList>
            <consortium name="Lawrence Berkeley National Laboratory"/>
            <person name="Mondo S.J."/>
            <person name="Hensen N."/>
            <person name="Bonometti L."/>
            <person name="Westerberg I."/>
            <person name="Brannstrom I.O."/>
            <person name="Guillou S."/>
            <person name="Cros-Aarteil S."/>
            <person name="Calhoun S."/>
            <person name="Haridas S."/>
            <person name="Kuo A."/>
            <person name="Pangilinan J."/>
            <person name="Riley R."/>
            <person name="Labutti K."/>
            <person name="Andreopoulos B."/>
            <person name="Lipzen A."/>
            <person name="Chen C."/>
            <person name="Yanf M."/>
            <person name="Daum C."/>
            <person name="Ng V."/>
            <person name="Clum A."/>
            <person name="Steindorff A."/>
            <person name="Ohm R."/>
            <person name="Martin F."/>
            <person name="Silar P."/>
            <person name="Natvig D."/>
            <person name="Lalanne C."/>
            <person name="Gautier V."/>
            <person name="Ament-Velasquez S.L."/>
            <person name="Kruys A."/>
            <person name="Hutchinson M.I."/>
            <person name="Powell A.J."/>
            <person name="Barry K."/>
            <person name="Miller A.N."/>
            <person name="Grigoriev I.V."/>
            <person name="Debuchy R."/>
            <person name="Gladieux P."/>
            <person name="Thoren M.H."/>
            <person name="Johannesson H."/>
        </authorList>
    </citation>
    <scope>NUCLEOTIDE SEQUENCE</scope>
    <source>
        <strain evidence="14">PSN324</strain>
    </source>
</reference>
<dbReference type="CDD" id="cd11041">
    <property type="entry name" value="CYP503A1-like"/>
    <property type="match status" value="1"/>
</dbReference>
<keyword evidence="7" id="KW-1133">Transmembrane helix</keyword>
<evidence type="ECO:0000256" key="9">
    <source>
        <dbReference type="ARBA" id="ARBA00023004"/>
    </source>
</evidence>
<evidence type="ECO:0000256" key="13">
    <source>
        <dbReference type="SAM" id="SignalP"/>
    </source>
</evidence>